<evidence type="ECO:0000313" key="1">
    <source>
        <dbReference type="EMBL" id="EGG21690.1"/>
    </source>
</evidence>
<organism evidence="1 2">
    <name type="scientific">Cavenderia fasciculata</name>
    <name type="common">Slime mold</name>
    <name type="synonym">Dictyostelium fasciculatum</name>
    <dbReference type="NCBI Taxonomy" id="261658"/>
    <lineage>
        <taxon>Eukaryota</taxon>
        <taxon>Amoebozoa</taxon>
        <taxon>Evosea</taxon>
        <taxon>Eumycetozoa</taxon>
        <taxon>Dictyostelia</taxon>
        <taxon>Acytosteliales</taxon>
        <taxon>Cavenderiaceae</taxon>
        <taxon>Cavenderia</taxon>
    </lineage>
</organism>
<dbReference type="EMBL" id="GL883010">
    <property type="protein sequence ID" value="EGG21690.1"/>
    <property type="molecule type" value="Genomic_DNA"/>
</dbReference>
<gene>
    <name evidence="1" type="ORF">DFA_01576</name>
</gene>
<accession>F4PTM0</accession>
<reference evidence="2" key="1">
    <citation type="journal article" date="2011" name="Genome Res.">
        <title>Phylogeny-wide analysis of social amoeba genomes highlights ancient origins for complex intercellular communication.</title>
        <authorList>
            <person name="Heidel A.J."/>
            <person name="Lawal H.M."/>
            <person name="Felder M."/>
            <person name="Schilde C."/>
            <person name="Helps N.R."/>
            <person name="Tunggal B."/>
            <person name="Rivero F."/>
            <person name="John U."/>
            <person name="Schleicher M."/>
            <person name="Eichinger L."/>
            <person name="Platzer M."/>
            <person name="Noegel A.A."/>
            <person name="Schaap P."/>
            <person name="Gloeckner G."/>
        </authorList>
    </citation>
    <scope>NUCLEOTIDE SEQUENCE [LARGE SCALE GENOMIC DNA]</scope>
    <source>
        <strain evidence="2">SH3</strain>
    </source>
</reference>
<dbReference type="GeneID" id="14872636"/>
<dbReference type="RefSeq" id="XP_004359540.1">
    <property type="nucleotide sequence ID" value="XM_004359483.1"/>
</dbReference>
<protein>
    <submittedName>
        <fullName evidence="1">Uncharacterized protein</fullName>
    </submittedName>
</protein>
<dbReference type="KEGG" id="dfa:DFA_01576"/>
<sequence length="489" mass="56261">MELNEKSDEELKKIMISLCIIWDTDMKNPKQLSRLEMIDRIEERQNEIAYYQEDLENDTLSNYSQMVGIRLPVLVIIDIVRYAWEMDTMNGRYKYRVCGPYDKDVLVGRYKWALSLGLVCKRFFNLVRSSLFKRVNLYSFSIGTHDGPYDDRKARSHADDASRHINNIACAMKQPTHLSLQCTLLIGIALKPSIGAVIFLQGITKLRLVGRTLSYNNLLQSALGVMVNLESLVLYNTEDILSGVYQPSLKHLSFLDHLKEGGPMVVLDEFTNPIQTLGLPGKHNLPIQLPINIASQIKKLRIPSHNIPPDFASNYTSLWKLHLTNIGYYGTKNILSTTMDNITYLAAEITNPIHRKEYFEEIIPHLPSLTILEDYRHNYCKDECHIFCNNLLKLNNNNQNNNNNNNDGMVNGIKTIILRSPFFNRNNFKHSLARAGLSNYKATGQRFIKHEFSFDIKIVFSYTRKLPMVTGQSKKIKFIFTKDSKVLDQ</sequence>
<evidence type="ECO:0000313" key="2">
    <source>
        <dbReference type="Proteomes" id="UP000007797"/>
    </source>
</evidence>
<keyword evidence="2" id="KW-1185">Reference proteome</keyword>
<proteinExistence type="predicted"/>
<dbReference type="AlphaFoldDB" id="F4PTM0"/>
<name>F4PTM0_CACFS</name>
<dbReference type="Proteomes" id="UP000007797">
    <property type="component" value="Unassembled WGS sequence"/>
</dbReference>